<evidence type="ECO:0000259" key="1">
    <source>
        <dbReference type="Pfam" id="PF06985"/>
    </source>
</evidence>
<dbReference type="Proteomes" id="UP000295083">
    <property type="component" value="Unassembled WGS sequence"/>
</dbReference>
<dbReference type="PANTHER" id="PTHR24148:SF80">
    <property type="entry name" value="HETEROKARYON INCOMPATIBILITY DOMAIN-CONTAINING PROTEIN"/>
    <property type="match status" value="1"/>
</dbReference>
<dbReference type="InterPro" id="IPR010730">
    <property type="entry name" value="HET"/>
</dbReference>
<proteinExistence type="predicted"/>
<gene>
    <name evidence="2" type="ORF">C8035_v002292</name>
</gene>
<accession>A0A4R8PYL0</accession>
<keyword evidence="3" id="KW-1185">Reference proteome</keyword>
<dbReference type="InterPro" id="IPR052895">
    <property type="entry name" value="HetReg/Transcr_Mod"/>
</dbReference>
<evidence type="ECO:0000313" key="2">
    <source>
        <dbReference type="EMBL" id="TDZ31011.1"/>
    </source>
</evidence>
<dbReference type="PANTHER" id="PTHR24148">
    <property type="entry name" value="ANKYRIN REPEAT DOMAIN-CONTAINING PROTEIN 39 HOMOLOG-RELATED"/>
    <property type="match status" value="1"/>
</dbReference>
<dbReference type="EMBL" id="QAPG01000111">
    <property type="protein sequence ID" value="TDZ31011.1"/>
    <property type="molecule type" value="Genomic_DNA"/>
</dbReference>
<dbReference type="Pfam" id="PF06985">
    <property type="entry name" value="HET"/>
    <property type="match status" value="1"/>
</dbReference>
<protein>
    <submittedName>
        <fullName evidence="2">Heterokaryon incompatibility protein 6, OR allele</fullName>
    </submittedName>
</protein>
<evidence type="ECO:0000313" key="3">
    <source>
        <dbReference type="Proteomes" id="UP000295083"/>
    </source>
</evidence>
<reference evidence="2 3" key="1">
    <citation type="submission" date="2018-11" db="EMBL/GenBank/DDBJ databases">
        <title>Genome sequence and assembly of Colletotrichum spinosum.</title>
        <authorList>
            <person name="Gan P."/>
            <person name="Shirasu K."/>
        </authorList>
    </citation>
    <scope>NUCLEOTIDE SEQUENCE [LARGE SCALE GENOMIC DNA]</scope>
    <source>
        <strain evidence="2 3">CBS 515.97</strain>
    </source>
</reference>
<sequence length="666" mass="75990">MNSWFVQKYEYAGLRTRDSVRVVALESASQHEAKLRCSIIQYSRLEQLSLLDTERDYAAVSYARGTAEPSRMLMVDGTSCLQITPTVDSILRHLRKPNTTRHLWIDAVCLDQSNADEKAEQIPQMGAIYKGAKKVHVWLGEADHSTAGLFSAARKLSSLPHSSYSRETRQRILEQTIGPNYFPRIQALLDREWFKRRWVIQEASLARHVKVHCGSYSHDLSSLIALARLATEEQDDDVGDRLWFAQDLRWDPKPILELLWIFHDAECLDPMDRIAALLGLARESALLTLDYTAHWTTMYQNLAEAMFLQGGMSGRQLLLHLFEFGQLSDVHPSCPSWVPDWSNERNVDFPYYADQDGHGFSHPEEPGYPEVAVILPPSVADSSHVSLENGTTRWHSDRRQRDIPSWTQNRHIEMIFDKKLVYVRWHDSSGGPRGRTFATLLRMPSLPDVPFTTSVRRVLKAFFPEPEVSKTKLATMSMLFHETILTRSPSTPDHWSEAYIRFTIESLLEKRLPPLLNDQNTLVEEMYDILLASSLFELVPLQDEVACGTRTSLSYMRGDFGIGPRRLEPGDVVIPAWRLGQDPRRREAILSGQRTERFTAATMVVRMLPRDSFQVSQRWVRRAGIIGPATCVLSDATQRYAEHDGQLASQMSDDLTTDQPCLLQLV</sequence>
<name>A0A4R8PYL0_9PEZI</name>
<feature type="domain" description="Heterokaryon incompatibility" evidence="1">
    <location>
        <begin position="57"/>
        <end position="202"/>
    </location>
</feature>
<comment type="caution">
    <text evidence="2">The sequence shown here is derived from an EMBL/GenBank/DDBJ whole genome shotgun (WGS) entry which is preliminary data.</text>
</comment>
<dbReference type="AlphaFoldDB" id="A0A4R8PYL0"/>
<organism evidence="2 3">
    <name type="scientific">Colletotrichum spinosum</name>
    <dbReference type="NCBI Taxonomy" id="1347390"/>
    <lineage>
        <taxon>Eukaryota</taxon>
        <taxon>Fungi</taxon>
        <taxon>Dikarya</taxon>
        <taxon>Ascomycota</taxon>
        <taxon>Pezizomycotina</taxon>
        <taxon>Sordariomycetes</taxon>
        <taxon>Hypocreomycetidae</taxon>
        <taxon>Glomerellales</taxon>
        <taxon>Glomerellaceae</taxon>
        <taxon>Colletotrichum</taxon>
        <taxon>Colletotrichum orbiculare species complex</taxon>
    </lineage>
</organism>